<evidence type="ECO:0000313" key="7">
    <source>
        <dbReference type="Proteomes" id="UP000186904"/>
    </source>
</evidence>
<dbReference type="OrthoDB" id="9802792at2"/>
<feature type="domain" description="DUF1508" evidence="3">
    <location>
        <begin position="10"/>
        <end position="57"/>
    </location>
</feature>
<dbReference type="RefSeq" id="WP_036992870.1">
    <property type="nucleotide sequence ID" value="NZ_FOGN01000008.1"/>
</dbReference>
<keyword evidence="6" id="KW-1185">Reference proteome</keyword>
<feature type="domain" description="DUF1508" evidence="3">
    <location>
        <begin position="62"/>
        <end position="108"/>
    </location>
</feature>
<evidence type="ECO:0000313" key="4">
    <source>
        <dbReference type="EMBL" id="SES32044.1"/>
    </source>
</evidence>
<reference evidence="6 7" key="1">
    <citation type="submission" date="2016-10" db="EMBL/GenBank/DDBJ databases">
        <authorList>
            <person name="de Groot N.N."/>
        </authorList>
    </citation>
    <scope>NUCLEOTIDE SEQUENCE [LARGE SCALE GENOMIC DNA]</scope>
    <source>
        <strain evidence="5 6">CGMCC 1.9095</strain>
        <strain evidence="4 7">DSM 22558</strain>
    </source>
</reference>
<dbReference type="InterPro" id="IPR051141">
    <property type="entry name" value="UPF0339_domain"/>
</dbReference>
<dbReference type="InterPro" id="IPR010879">
    <property type="entry name" value="DUF1508"/>
</dbReference>
<dbReference type="Proteomes" id="UP000186904">
    <property type="component" value="Unassembled WGS sequence"/>
</dbReference>
<gene>
    <name evidence="5" type="ORF">SAMN04487855_3170</name>
    <name evidence="4" type="ORF">SAMN05216589_3173</name>
</gene>
<dbReference type="PANTHER" id="PTHR40606:SF1">
    <property type="entry name" value="UPF0339 PROTEIN YEGP"/>
    <property type="match status" value="1"/>
</dbReference>
<dbReference type="Proteomes" id="UP000186599">
    <property type="component" value="Unassembled WGS sequence"/>
</dbReference>
<evidence type="ECO:0000256" key="1">
    <source>
        <dbReference type="ARBA" id="ARBA00007576"/>
    </source>
</evidence>
<protein>
    <recommendedName>
        <fullName evidence="3">DUF1508 domain-containing protein</fullName>
    </recommendedName>
</protein>
<proteinExistence type="inferred from homology"/>
<dbReference type="STRING" id="653930.SAMN05216589_3173"/>
<evidence type="ECO:0000256" key="2">
    <source>
        <dbReference type="SAM" id="MobiDB-lite"/>
    </source>
</evidence>
<dbReference type="Pfam" id="PF07411">
    <property type="entry name" value="DUF1508"/>
    <property type="match status" value="2"/>
</dbReference>
<name>A0A031M890_9GAMM</name>
<accession>A0A031M890</accession>
<feature type="region of interest" description="Disordered" evidence="2">
    <location>
        <begin position="89"/>
        <end position="109"/>
    </location>
</feature>
<dbReference type="SUPFAM" id="SSF160113">
    <property type="entry name" value="YegP-like"/>
    <property type="match status" value="2"/>
</dbReference>
<dbReference type="EMBL" id="FOUA01000008">
    <property type="protein sequence ID" value="SFM32094.1"/>
    <property type="molecule type" value="Genomic_DNA"/>
</dbReference>
<dbReference type="AlphaFoldDB" id="A0A031M890"/>
<evidence type="ECO:0000259" key="3">
    <source>
        <dbReference type="Pfam" id="PF07411"/>
    </source>
</evidence>
<evidence type="ECO:0000313" key="6">
    <source>
        <dbReference type="Proteomes" id="UP000186599"/>
    </source>
</evidence>
<evidence type="ECO:0000313" key="5">
    <source>
        <dbReference type="EMBL" id="SFM32094.1"/>
    </source>
</evidence>
<sequence>MAGKFEVYQDKAGEYRFRLKASNGQNILASEGYKTKASCMNGVESVKANAPEDDRYERKESSSGKFMFNLKAANHQIIGSSQLYESTASRDNGIESVKKNAPEATVTEV</sequence>
<comment type="similarity">
    <text evidence="1">Belongs to the UPF0339 family. Duplicated subfamily.</text>
</comment>
<feature type="compositionally biased region" description="Basic and acidic residues" evidence="2">
    <location>
        <begin position="92"/>
        <end position="101"/>
    </location>
</feature>
<dbReference type="Gene3D" id="2.30.29.80">
    <property type="match status" value="1"/>
</dbReference>
<dbReference type="EMBL" id="FOGN01000008">
    <property type="protein sequence ID" value="SES32044.1"/>
    <property type="molecule type" value="Genomic_DNA"/>
</dbReference>
<organism evidence="5 6">
    <name type="scientific">Halopseudomonas bauzanensis</name>
    <dbReference type="NCBI Taxonomy" id="653930"/>
    <lineage>
        <taxon>Bacteria</taxon>
        <taxon>Pseudomonadati</taxon>
        <taxon>Pseudomonadota</taxon>
        <taxon>Gammaproteobacteria</taxon>
        <taxon>Pseudomonadales</taxon>
        <taxon>Pseudomonadaceae</taxon>
        <taxon>Halopseudomonas</taxon>
    </lineage>
</organism>
<dbReference type="InterPro" id="IPR036913">
    <property type="entry name" value="YegP-like_sf"/>
</dbReference>
<dbReference type="PANTHER" id="PTHR40606">
    <property type="match status" value="1"/>
</dbReference>